<keyword evidence="5" id="KW-0378">Hydrolase</keyword>
<evidence type="ECO:0000256" key="1">
    <source>
        <dbReference type="ARBA" id="ARBA00010541"/>
    </source>
</evidence>
<dbReference type="AlphaFoldDB" id="A0A1T4PTQ2"/>
<feature type="active site" description="Charge relay system" evidence="7">
    <location>
        <position position="139"/>
    </location>
</feature>
<evidence type="ECO:0000256" key="6">
    <source>
        <dbReference type="ARBA" id="ARBA00022825"/>
    </source>
</evidence>
<evidence type="ECO:0000313" key="11">
    <source>
        <dbReference type="EMBL" id="SJZ94902.1"/>
    </source>
</evidence>
<organism evidence="11 12">
    <name type="scientific">Treponema berlinense</name>
    <dbReference type="NCBI Taxonomy" id="225004"/>
    <lineage>
        <taxon>Bacteria</taxon>
        <taxon>Pseudomonadati</taxon>
        <taxon>Spirochaetota</taxon>
        <taxon>Spirochaetia</taxon>
        <taxon>Spirochaetales</taxon>
        <taxon>Treponemataceae</taxon>
        <taxon>Treponema</taxon>
    </lineage>
</organism>
<evidence type="ECO:0000256" key="7">
    <source>
        <dbReference type="PIRSR" id="PIRSR611782-1"/>
    </source>
</evidence>
<dbReference type="GeneID" id="303367949"/>
<dbReference type="PRINTS" id="PR00834">
    <property type="entry name" value="PROTEASES2C"/>
</dbReference>
<evidence type="ECO:0000256" key="5">
    <source>
        <dbReference type="ARBA" id="ARBA00022801"/>
    </source>
</evidence>
<evidence type="ECO:0000259" key="10">
    <source>
        <dbReference type="PROSITE" id="PS50106"/>
    </source>
</evidence>
<feature type="chain" id="PRO_5013114922" evidence="9">
    <location>
        <begin position="21"/>
        <end position="497"/>
    </location>
</feature>
<feature type="domain" description="PDZ" evidence="10">
    <location>
        <begin position="387"/>
        <end position="464"/>
    </location>
</feature>
<dbReference type="PROSITE" id="PS51257">
    <property type="entry name" value="PROKAR_LIPOPROTEIN"/>
    <property type="match status" value="1"/>
</dbReference>
<evidence type="ECO:0000256" key="4">
    <source>
        <dbReference type="ARBA" id="ARBA00022737"/>
    </source>
</evidence>
<proteinExistence type="inferred from homology"/>
<dbReference type="STRING" id="225004.SAMN02745152_01720"/>
<feature type="binding site" evidence="8">
    <location>
        <begin position="244"/>
        <end position="246"/>
    </location>
    <ligand>
        <name>substrate</name>
    </ligand>
</feature>
<sequence>MKNITSKIVCGVSAAVLAFAAVSFSCSKIKVEGTADTVFAESKPAVAIPADSLNVIEALQNSFNSISAGVLPSVVEIDVTEKTTVTQTNPFDDFPFWFFGNPNGSDKKDRTREYEQKGLGSGVIVRRTGDTVYVLTNNHVAGKATKITVNLNDGQKFDAKLVGADERSDIALVSFEAKKDSNIVVAALGDSDNVKVGDIVLAMGAPLGYSQSVTQGIVSATGRSGDQIGNMNDFIQTDAAINQGNSGGPLVNIYGEVIGINTWIASSSGGSQGLGFSLPINSLKKSIEDFISSGKITYGWLGVSLLDVKDDYKKELGVAGKNGALASQVFLDSPGQKGGMQAGDFIIEVNGKAIKNQNELMREVGYLPAGKTAAFKVIRNGKIVELSVKIEERTDKITQDNTKLWPGFIAAPLSDEFKKELNLEDKKVKGVVVMNVLEKSPAAAMRIQNGDVITAVNDKKVSNIQEFYDALNLNSKKEIWFDVYDDGHTLSTSHYKL</sequence>
<dbReference type="RefSeq" id="WP_078931447.1">
    <property type="nucleotide sequence ID" value="NZ_FUXC01000010.1"/>
</dbReference>
<feature type="binding site" evidence="8">
    <location>
        <position position="169"/>
    </location>
    <ligand>
        <name>substrate</name>
    </ligand>
</feature>
<dbReference type="InterPro" id="IPR001478">
    <property type="entry name" value="PDZ"/>
</dbReference>
<dbReference type="PANTHER" id="PTHR22939">
    <property type="entry name" value="SERINE PROTEASE FAMILY S1C HTRA-RELATED"/>
    <property type="match status" value="1"/>
</dbReference>
<feature type="binding site" evidence="8">
    <location>
        <position position="139"/>
    </location>
    <ligand>
        <name>substrate</name>
    </ligand>
</feature>
<dbReference type="SUPFAM" id="SSF50156">
    <property type="entry name" value="PDZ domain-like"/>
    <property type="match status" value="2"/>
</dbReference>
<feature type="domain" description="PDZ" evidence="10">
    <location>
        <begin position="290"/>
        <end position="356"/>
    </location>
</feature>
<dbReference type="InterPro" id="IPR036034">
    <property type="entry name" value="PDZ_sf"/>
</dbReference>
<feature type="active site" description="Charge relay system" evidence="7">
    <location>
        <position position="246"/>
    </location>
</feature>
<evidence type="ECO:0000256" key="2">
    <source>
        <dbReference type="ARBA" id="ARBA00022670"/>
    </source>
</evidence>
<accession>A0A1T4PTQ2</accession>
<keyword evidence="4" id="KW-0677">Repeat</keyword>
<reference evidence="11 12" key="1">
    <citation type="submission" date="2017-02" db="EMBL/GenBank/DDBJ databases">
        <authorList>
            <person name="Peterson S.W."/>
        </authorList>
    </citation>
    <scope>NUCLEOTIDE SEQUENCE [LARGE SCALE GENOMIC DNA]</scope>
    <source>
        <strain evidence="11 12">ATCC BAA-909</strain>
    </source>
</reference>
<evidence type="ECO:0000256" key="8">
    <source>
        <dbReference type="PIRSR" id="PIRSR611782-2"/>
    </source>
</evidence>
<dbReference type="Pfam" id="PF13180">
    <property type="entry name" value="PDZ_2"/>
    <property type="match status" value="2"/>
</dbReference>
<dbReference type="Gene3D" id="2.40.10.120">
    <property type="match status" value="1"/>
</dbReference>
<feature type="active site" description="Charge relay system" evidence="7">
    <location>
        <position position="169"/>
    </location>
</feature>
<gene>
    <name evidence="11" type="ORF">SAMN02745152_01720</name>
</gene>
<keyword evidence="6" id="KW-0720">Serine protease</keyword>
<dbReference type="OrthoDB" id="9758917at2"/>
<dbReference type="EMBL" id="FUXC01000010">
    <property type="protein sequence ID" value="SJZ94902.1"/>
    <property type="molecule type" value="Genomic_DNA"/>
</dbReference>
<dbReference type="SMART" id="SM00228">
    <property type="entry name" value="PDZ"/>
    <property type="match status" value="2"/>
</dbReference>
<dbReference type="Proteomes" id="UP000190395">
    <property type="component" value="Unassembled WGS sequence"/>
</dbReference>
<dbReference type="PANTHER" id="PTHR22939:SF129">
    <property type="entry name" value="SERINE PROTEASE HTRA2, MITOCHONDRIAL"/>
    <property type="match status" value="1"/>
</dbReference>
<dbReference type="NCBIfam" id="TIGR02037">
    <property type="entry name" value="degP_htrA_DO"/>
    <property type="match status" value="1"/>
</dbReference>
<dbReference type="InterPro" id="IPR001940">
    <property type="entry name" value="Peptidase_S1C"/>
</dbReference>
<keyword evidence="3 9" id="KW-0732">Signal</keyword>
<dbReference type="InterPro" id="IPR009003">
    <property type="entry name" value="Peptidase_S1_PA"/>
</dbReference>
<dbReference type="InterPro" id="IPR011782">
    <property type="entry name" value="Pept_S1C_Do"/>
</dbReference>
<feature type="signal peptide" evidence="9">
    <location>
        <begin position="1"/>
        <end position="20"/>
    </location>
</feature>
<comment type="similarity">
    <text evidence="1">Belongs to the peptidase S1C family.</text>
</comment>
<evidence type="ECO:0000256" key="9">
    <source>
        <dbReference type="SAM" id="SignalP"/>
    </source>
</evidence>
<name>A0A1T4PTQ2_9SPIR</name>
<dbReference type="SUPFAM" id="SSF50494">
    <property type="entry name" value="Trypsin-like serine proteases"/>
    <property type="match status" value="1"/>
</dbReference>
<dbReference type="GO" id="GO:0004252">
    <property type="term" value="F:serine-type endopeptidase activity"/>
    <property type="evidence" value="ECO:0007669"/>
    <property type="project" value="InterPro"/>
</dbReference>
<evidence type="ECO:0000313" key="12">
    <source>
        <dbReference type="Proteomes" id="UP000190395"/>
    </source>
</evidence>
<keyword evidence="2 11" id="KW-0645">Protease</keyword>
<dbReference type="Gene3D" id="2.30.42.10">
    <property type="match status" value="2"/>
</dbReference>
<evidence type="ECO:0000256" key="3">
    <source>
        <dbReference type="ARBA" id="ARBA00022729"/>
    </source>
</evidence>
<dbReference type="GO" id="GO:0006508">
    <property type="term" value="P:proteolysis"/>
    <property type="evidence" value="ECO:0007669"/>
    <property type="project" value="UniProtKB-KW"/>
</dbReference>
<keyword evidence="12" id="KW-1185">Reference proteome</keyword>
<dbReference type="PROSITE" id="PS50106">
    <property type="entry name" value="PDZ"/>
    <property type="match status" value="2"/>
</dbReference>
<protein>
    <submittedName>
        <fullName evidence="11">Do/DeqQ family serine protease</fullName>
    </submittedName>
</protein>
<dbReference type="Pfam" id="PF13365">
    <property type="entry name" value="Trypsin_2"/>
    <property type="match status" value="1"/>
</dbReference>